<dbReference type="InterPro" id="IPR018392">
    <property type="entry name" value="LysM"/>
</dbReference>
<dbReference type="GO" id="GO:0008933">
    <property type="term" value="F:peptidoglycan lytic transglycosylase activity"/>
    <property type="evidence" value="ECO:0007669"/>
    <property type="project" value="TreeGrafter"/>
</dbReference>
<reference evidence="4 5" key="1">
    <citation type="submission" date="2020-08" db="EMBL/GenBank/DDBJ databases">
        <title>Bridging the membrane lipid divide: bacteria of the FCB group superphylum have the potential to synthesize archaeal ether lipids.</title>
        <authorList>
            <person name="Villanueva L."/>
            <person name="Von Meijenfeldt F.A.B."/>
            <person name="Westbye A.B."/>
            <person name="Yadav S."/>
            <person name="Hopmans E.C."/>
            <person name="Dutilh B.E."/>
            <person name="Sinninghe Damste J.S."/>
        </authorList>
    </citation>
    <scope>NUCLEOTIDE SEQUENCE [LARGE SCALE GENOMIC DNA]</scope>
    <source>
        <strain evidence="4">NIOZ-UU100</strain>
    </source>
</reference>
<evidence type="ECO:0000313" key="5">
    <source>
        <dbReference type="Proteomes" id="UP000654401"/>
    </source>
</evidence>
<dbReference type="InterPro" id="IPR031304">
    <property type="entry name" value="SLT_2"/>
</dbReference>
<feature type="domain" description="LysM" evidence="3">
    <location>
        <begin position="263"/>
        <end position="319"/>
    </location>
</feature>
<dbReference type="Gene3D" id="1.10.530.10">
    <property type="match status" value="2"/>
</dbReference>
<feature type="signal peptide" evidence="2">
    <location>
        <begin position="1"/>
        <end position="20"/>
    </location>
</feature>
<feature type="chain" id="PRO_5035165908" evidence="2">
    <location>
        <begin position="21"/>
        <end position="415"/>
    </location>
</feature>
<dbReference type="Pfam" id="PF13406">
    <property type="entry name" value="SLT_2"/>
    <property type="match status" value="2"/>
</dbReference>
<evidence type="ECO:0000313" key="4">
    <source>
        <dbReference type="EMBL" id="MBC8518870.1"/>
    </source>
</evidence>
<dbReference type="SUPFAM" id="SSF53955">
    <property type="entry name" value="Lysozyme-like"/>
    <property type="match status" value="2"/>
</dbReference>
<feature type="region of interest" description="Disordered" evidence="1">
    <location>
        <begin position="66"/>
        <end position="90"/>
    </location>
</feature>
<dbReference type="InterPro" id="IPR043426">
    <property type="entry name" value="MltB-like"/>
</dbReference>
<dbReference type="Proteomes" id="UP000654401">
    <property type="component" value="Unassembled WGS sequence"/>
</dbReference>
<protein>
    <submittedName>
        <fullName evidence="4">Lytic murein transglycosylase</fullName>
    </submittedName>
</protein>
<name>A0A8J6P3X7_9GAMM</name>
<dbReference type="CDD" id="cd00118">
    <property type="entry name" value="LysM"/>
    <property type="match status" value="1"/>
</dbReference>
<dbReference type="PANTHER" id="PTHR30163">
    <property type="entry name" value="MEMBRANE-BOUND LYTIC MUREIN TRANSGLYCOSYLASE B"/>
    <property type="match status" value="1"/>
</dbReference>
<comment type="caution">
    <text evidence="4">The sequence shown here is derived from an EMBL/GenBank/DDBJ whole genome shotgun (WGS) entry which is preliminary data.</text>
</comment>
<accession>A0A8J6P3X7</accession>
<dbReference type="AlphaFoldDB" id="A0A8J6P3X7"/>
<proteinExistence type="predicted"/>
<dbReference type="Gene3D" id="1.10.8.350">
    <property type="entry name" value="Bacterial muramidase"/>
    <property type="match status" value="1"/>
</dbReference>
<sequence>MKKITLTTIALLLYSQLALSLTSPEGLDHELLQRDNVQSFINRMVNNHGFSRDDLTETLGQLTLREKKTGSGTSSTKRKKKMNNPAESRPWAEYRGKHVKPGIIRNGVKFWNNNRGTLERAEKEYGVPPHIIVGILGVETRYGGYMGKNPVINALATFAFNYPRRERFFTSELEEFLLMAREEKRDPYSYLGSYAGAMGMSQFMPSNYRKLAVDFNQDGARDIWHTPDDAIGSIANYLNHHGWKSGEPIATPATYTQPAKTATKHLVRSGDSLWKIANNLRTTGGASTDSIMKQITDLNPDAFVEQNPDRLIKGVTLTLPAPADRPYKNLILKKLRPKYSVGDILNAGFQIEEEYPADAKALLLELKGAKGREFWVARHNFYVISRYNPRTMYTMAVFQLSDEIRKAYNRAQNQP</sequence>
<dbReference type="PANTHER" id="PTHR30163:SF9">
    <property type="entry name" value="MEMBRANE-BOUND LYTIC MUREIN TRANSGLYCOSYLASE B"/>
    <property type="match status" value="1"/>
</dbReference>
<evidence type="ECO:0000256" key="1">
    <source>
        <dbReference type="SAM" id="MobiDB-lite"/>
    </source>
</evidence>
<dbReference type="GO" id="GO:0009253">
    <property type="term" value="P:peptidoglycan catabolic process"/>
    <property type="evidence" value="ECO:0007669"/>
    <property type="project" value="TreeGrafter"/>
</dbReference>
<dbReference type="FunFam" id="1.10.8.350:FF:000001">
    <property type="entry name" value="Lytic murein transglycosylase B"/>
    <property type="match status" value="1"/>
</dbReference>
<evidence type="ECO:0000256" key="2">
    <source>
        <dbReference type="SAM" id="SignalP"/>
    </source>
</evidence>
<dbReference type="SMART" id="SM00257">
    <property type="entry name" value="LysM"/>
    <property type="match status" value="1"/>
</dbReference>
<dbReference type="CDD" id="cd13399">
    <property type="entry name" value="Slt35-like"/>
    <property type="match status" value="1"/>
</dbReference>
<dbReference type="PROSITE" id="PS51782">
    <property type="entry name" value="LYSM"/>
    <property type="match status" value="1"/>
</dbReference>
<dbReference type="EMBL" id="JACNFK010000009">
    <property type="protein sequence ID" value="MBC8518870.1"/>
    <property type="molecule type" value="Genomic_DNA"/>
</dbReference>
<organism evidence="4 5">
    <name type="scientific">Candidatus Thiopontia autotrophica</name>
    <dbReference type="NCBI Taxonomy" id="2841688"/>
    <lineage>
        <taxon>Bacteria</taxon>
        <taxon>Pseudomonadati</taxon>
        <taxon>Pseudomonadota</taxon>
        <taxon>Gammaproteobacteria</taxon>
        <taxon>Candidatus Thiopontia</taxon>
    </lineage>
</organism>
<keyword evidence="2" id="KW-0732">Signal</keyword>
<evidence type="ECO:0000259" key="3">
    <source>
        <dbReference type="PROSITE" id="PS51782"/>
    </source>
</evidence>
<dbReference type="InterPro" id="IPR023346">
    <property type="entry name" value="Lysozyme-like_dom_sf"/>
</dbReference>
<gene>
    <name evidence="4" type="ORF">H8D24_00490</name>
</gene>